<evidence type="ECO:0000313" key="3">
    <source>
        <dbReference type="Proteomes" id="UP001642409"/>
    </source>
</evidence>
<accession>A0AA86U9I6</accession>
<reference evidence="1" key="1">
    <citation type="submission" date="2023-06" db="EMBL/GenBank/DDBJ databases">
        <authorList>
            <person name="Kurt Z."/>
        </authorList>
    </citation>
    <scope>NUCLEOTIDE SEQUENCE</scope>
</reference>
<sequence length="314" mass="37346">MTKVDKIKKNRSTDEQENDYFASIVKIIQENNLIQTPNSSNMWETLQLFDNARKQDHILYNKLIDEFQKYRTSLGLKTSAKQFYEETLLPRLSLFRQVKTSQGQLSLIQISDAEDAFYRQQVKLIDVSCLQVMIQQNKKLIKKFIVLSHEGLQEKWKKEKESDFFRRICNFELLKDMPLFYLVKVLKPFLNQQFNQQLESQKQIKYLNYIEFEVQTLNKFQEFNSKKQLKTIQTQNTAIHQNESISQVHNEYQLEAKVQDTNISCLSNVLELSFLVLNQIEENCQHSDYVNCEMQCRSENSSHYNSQEHNHCLQ</sequence>
<keyword evidence="3" id="KW-1185">Reference proteome</keyword>
<evidence type="ECO:0000313" key="2">
    <source>
        <dbReference type="EMBL" id="CAL6019471.1"/>
    </source>
</evidence>
<dbReference type="Proteomes" id="UP001642409">
    <property type="component" value="Unassembled WGS sequence"/>
</dbReference>
<proteinExistence type="predicted"/>
<name>A0AA86U9I6_9EUKA</name>
<dbReference type="EMBL" id="CAXDID020000083">
    <property type="protein sequence ID" value="CAL6019471.1"/>
    <property type="molecule type" value="Genomic_DNA"/>
</dbReference>
<gene>
    <name evidence="2" type="ORF">HINF_LOCUS26963</name>
    <name evidence="1" type="ORF">HINF_LOCUS31711</name>
</gene>
<evidence type="ECO:0000313" key="1">
    <source>
        <dbReference type="EMBL" id="CAI9944066.1"/>
    </source>
</evidence>
<comment type="caution">
    <text evidence="1">The sequence shown here is derived from an EMBL/GenBank/DDBJ whole genome shotgun (WGS) entry which is preliminary data.</text>
</comment>
<dbReference type="EMBL" id="CATOUU010000721">
    <property type="protein sequence ID" value="CAI9944066.1"/>
    <property type="molecule type" value="Genomic_DNA"/>
</dbReference>
<dbReference type="AlphaFoldDB" id="A0AA86U9I6"/>
<protein>
    <submittedName>
        <fullName evidence="2">Hypothetical_protein</fullName>
    </submittedName>
</protein>
<reference evidence="2 3" key="2">
    <citation type="submission" date="2024-07" db="EMBL/GenBank/DDBJ databases">
        <authorList>
            <person name="Akdeniz Z."/>
        </authorList>
    </citation>
    <scope>NUCLEOTIDE SEQUENCE [LARGE SCALE GENOMIC DNA]</scope>
</reference>
<organism evidence="1">
    <name type="scientific">Hexamita inflata</name>
    <dbReference type="NCBI Taxonomy" id="28002"/>
    <lineage>
        <taxon>Eukaryota</taxon>
        <taxon>Metamonada</taxon>
        <taxon>Diplomonadida</taxon>
        <taxon>Hexamitidae</taxon>
        <taxon>Hexamitinae</taxon>
        <taxon>Hexamita</taxon>
    </lineage>
</organism>